<name>A0A4U8YWG9_METTU</name>
<organism evidence="1 2">
    <name type="scientific">Methylocella tundrae</name>
    <dbReference type="NCBI Taxonomy" id="227605"/>
    <lineage>
        <taxon>Bacteria</taxon>
        <taxon>Pseudomonadati</taxon>
        <taxon>Pseudomonadota</taxon>
        <taxon>Alphaproteobacteria</taxon>
        <taxon>Hyphomicrobiales</taxon>
        <taxon>Beijerinckiaceae</taxon>
        <taxon>Methylocella</taxon>
    </lineage>
</organism>
<protein>
    <submittedName>
        <fullName evidence="1">Uncharacterized protein</fullName>
    </submittedName>
</protein>
<reference evidence="1 2" key="1">
    <citation type="submission" date="2019-03" db="EMBL/GenBank/DDBJ databases">
        <authorList>
            <person name="Kox A.R. M."/>
        </authorList>
    </citation>
    <scope>NUCLEOTIDE SEQUENCE [LARGE SCALE GENOMIC DNA]</scope>
    <source>
        <strain evidence="1">MTUNDRAET4 annotated genome</strain>
    </source>
</reference>
<proteinExistence type="predicted"/>
<accession>A0A4U8YWG9</accession>
<evidence type="ECO:0000313" key="1">
    <source>
        <dbReference type="EMBL" id="VFU08216.1"/>
    </source>
</evidence>
<gene>
    <name evidence="1" type="ORF">MTUNDRAET4_1323</name>
</gene>
<dbReference type="Proteomes" id="UP000294360">
    <property type="component" value="Chromosome"/>
</dbReference>
<sequence length="69" mass="7927">MHVGRAFVCLDLFPKEKSAICAERLPARFAARRLLAAKSLNQLVVYGRKSEVRLSRHSRCAFQLRLRSK</sequence>
<dbReference type="EMBL" id="LR536450">
    <property type="protein sequence ID" value="VFU08216.1"/>
    <property type="molecule type" value="Genomic_DNA"/>
</dbReference>
<dbReference type="AlphaFoldDB" id="A0A4U8YWG9"/>
<evidence type="ECO:0000313" key="2">
    <source>
        <dbReference type="Proteomes" id="UP000294360"/>
    </source>
</evidence>
<dbReference type="KEGG" id="mtun:MTUNDRAET4_1323"/>